<dbReference type="AlphaFoldDB" id="A0AAE4MHD6"/>
<dbReference type="InterPro" id="IPR016155">
    <property type="entry name" value="Mopterin_synth/thiamin_S_b"/>
</dbReference>
<dbReference type="Pfam" id="PF02597">
    <property type="entry name" value="ThiS"/>
    <property type="match status" value="1"/>
</dbReference>
<dbReference type="Proteomes" id="UP001283212">
    <property type="component" value="Unassembled WGS sequence"/>
</dbReference>
<dbReference type="Gene3D" id="3.10.20.30">
    <property type="match status" value="1"/>
</dbReference>
<dbReference type="InterPro" id="IPR052045">
    <property type="entry name" value="Sulfur_Carrier/Prot_Modifier"/>
</dbReference>
<evidence type="ECO:0000313" key="1">
    <source>
        <dbReference type="EMBL" id="MDV0444281.1"/>
    </source>
</evidence>
<name>A0AAE4MHD6_9EURY</name>
<reference evidence="1 2" key="1">
    <citation type="submission" date="2023-06" db="EMBL/GenBank/DDBJ databases">
        <title>Genome sequence of Methancorpusculaceae sp. Cs1.</title>
        <authorList>
            <person name="Protasov E."/>
            <person name="Platt K."/>
            <person name="Poehlein A."/>
            <person name="Daniel R."/>
            <person name="Brune A."/>
        </authorList>
    </citation>
    <scope>NUCLEOTIDE SEQUENCE [LARGE SCALE GENOMIC DNA]</scope>
    <source>
        <strain evidence="1 2">Cs1</strain>
    </source>
</reference>
<accession>A0AAE4MHD6</accession>
<organism evidence="1 2">
    <name type="scientific">Methanorbis rubei</name>
    <dbReference type="NCBI Taxonomy" id="3028300"/>
    <lineage>
        <taxon>Archaea</taxon>
        <taxon>Methanobacteriati</taxon>
        <taxon>Methanobacteriota</taxon>
        <taxon>Stenosarchaea group</taxon>
        <taxon>Methanomicrobia</taxon>
        <taxon>Methanomicrobiales</taxon>
        <taxon>Methanocorpusculaceae</taxon>
        <taxon>Methanorbis</taxon>
    </lineage>
</organism>
<protein>
    <recommendedName>
        <fullName evidence="3">Molybdopterin synthase sulfur carrier subunit</fullName>
    </recommendedName>
</protein>
<dbReference type="EMBL" id="JAWDKB010000007">
    <property type="protein sequence ID" value="MDV0444281.1"/>
    <property type="molecule type" value="Genomic_DNA"/>
</dbReference>
<dbReference type="SUPFAM" id="SSF54285">
    <property type="entry name" value="MoaD/ThiS"/>
    <property type="match status" value="1"/>
</dbReference>
<evidence type="ECO:0008006" key="3">
    <source>
        <dbReference type="Google" id="ProtNLM"/>
    </source>
</evidence>
<comment type="caution">
    <text evidence="1">The sequence shown here is derived from an EMBL/GenBank/DDBJ whole genome shotgun (WGS) entry which is preliminary data.</text>
</comment>
<keyword evidence="2" id="KW-1185">Reference proteome</keyword>
<proteinExistence type="predicted"/>
<sequence>MTEVTILAFAKFREQFGEKNMITTDSGATVLAALEKFAEIIPAARGELFEENRLRGHVIIMYNRERIDSEEAAEITVGEGDEIVLYPPVSGG</sequence>
<dbReference type="PANTHER" id="PTHR38031">
    <property type="entry name" value="SULFUR CARRIER PROTEIN SLR0821-RELATED"/>
    <property type="match status" value="1"/>
</dbReference>
<gene>
    <name evidence="1" type="ORF">McpCs1_16840</name>
</gene>
<dbReference type="PANTHER" id="PTHR38031:SF1">
    <property type="entry name" value="SULFUR CARRIER PROTEIN CYSO"/>
    <property type="match status" value="1"/>
</dbReference>
<dbReference type="CDD" id="cd17040">
    <property type="entry name" value="Ubl_MoaD_like"/>
    <property type="match status" value="1"/>
</dbReference>
<dbReference type="InterPro" id="IPR003749">
    <property type="entry name" value="ThiS/MoaD-like"/>
</dbReference>
<evidence type="ECO:0000313" key="2">
    <source>
        <dbReference type="Proteomes" id="UP001283212"/>
    </source>
</evidence>
<dbReference type="InterPro" id="IPR012675">
    <property type="entry name" value="Beta-grasp_dom_sf"/>
</dbReference>
<dbReference type="RefSeq" id="WP_338096779.1">
    <property type="nucleotide sequence ID" value="NZ_JAWDKB010000007.1"/>
</dbReference>